<reference evidence="1" key="1">
    <citation type="submission" date="2018-02" db="EMBL/GenBank/DDBJ databases">
        <title>Rhizophora mucronata_Transcriptome.</title>
        <authorList>
            <person name="Meera S.P."/>
            <person name="Sreeshan A."/>
            <person name="Augustine A."/>
        </authorList>
    </citation>
    <scope>NUCLEOTIDE SEQUENCE</scope>
    <source>
        <tissue evidence="1">Leaf</tissue>
    </source>
</reference>
<protein>
    <submittedName>
        <fullName evidence="1">Uncharacterized protein</fullName>
    </submittedName>
</protein>
<dbReference type="AlphaFoldDB" id="A0A2P2KVW3"/>
<organism evidence="1">
    <name type="scientific">Rhizophora mucronata</name>
    <name type="common">Asiatic mangrove</name>
    <dbReference type="NCBI Taxonomy" id="61149"/>
    <lineage>
        <taxon>Eukaryota</taxon>
        <taxon>Viridiplantae</taxon>
        <taxon>Streptophyta</taxon>
        <taxon>Embryophyta</taxon>
        <taxon>Tracheophyta</taxon>
        <taxon>Spermatophyta</taxon>
        <taxon>Magnoliopsida</taxon>
        <taxon>eudicotyledons</taxon>
        <taxon>Gunneridae</taxon>
        <taxon>Pentapetalae</taxon>
        <taxon>rosids</taxon>
        <taxon>fabids</taxon>
        <taxon>Malpighiales</taxon>
        <taxon>Rhizophoraceae</taxon>
        <taxon>Rhizophora</taxon>
    </lineage>
</organism>
<name>A0A2P2KVW3_RHIMU</name>
<dbReference type="EMBL" id="GGEC01029368">
    <property type="protein sequence ID" value="MBX09852.1"/>
    <property type="molecule type" value="Transcribed_RNA"/>
</dbReference>
<proteinExistence type="predicted"/>
<evidence type="ECO:0000313" key="1">
    <source>
        <dbReference type="EMBL" id="MBX09852.1"/>
    </source>
</evidence>
<sequence length="24" mass="2718">MGIRLVFVFKVCPCILEIVGTHNE</sequence>
<accession>A0A2P2KVW3</accession>